<dbReference type="PROSITE" id="PS51257">
    <property type="entry name" value="PROKAR_LIPOPROTEIN"/>
    <property type="match status" value="1"/>
</dbReference>
<evidence type="ECO:0008006" key="4">
    <source>
        <dbReference type="Google" id="ProtNLM"/>
    </source>
</evidence>
<dbReference type="InterPro" id="IPR006311">
    <property type="entry name" value="TAT_signal"/>
</dbReference>
<name>A0ABU2JWC2_9ACTN</name>
<dbReference type="RefSeq" id="WP_311669379.1">
    <property type="nucleotide sequence ID" value="NZ_JAVREO010000016.1"/>
</dbReference>
<keyword evidence="1" id="KW-0732">Signal</keyword>
<comment type="caution">
    <text evidence="2">The sequence shown here is derived from an EMBL/GenBank/DDBJ whole genome shotgun (WGS) entry which is preliminary data.</text>
</comment>
<evidence type="ECO:0000313" key="2">
    <source>
        <dbReference type="EMBL" id="MDT0269290.1"/>
    </source>
</evidence>
<dbReference type="EMBL" id="JAVREO010000016">
    <property type="protein sequence ID" value="MDT0269290.1"/>
    <property type="molecule type" value="Genomic_DNA"/>
</dbReference>
<protein>
    <recommendedName>
        <fullName evidence="4">Lipoprotein</fullName>
    </recommendedName>
</protein>
<dbReference type="Proteomes" id="UP001183410">
    <property type="component" value="Unassembled WGS sequence"/>
</dbReference>
<proteinExistence type="predicted"/>
<evidence type="ECO:0000256" key="1">
    <source>
        <dbReference type="SAM" id="SignalP"/>
    </source>
</evidence>
<gene>
    <name evidence="2" type="ORF">RM844_23675</name>
</gene>
<evidence type="ECO:0000313" key="3">
    <source>
        <dbReference type="Proteomes" id="UP001183410"/>
    </source>
</evidence>
<feature type="chain" id="PRO_5046353521" description="Lipoprotein" evidence="1">
    <location>
        <begin position="31"/>
        <end position="161"/>
    </location>
</feature>
<sequence>MPIGLPRRSLLSAGVAAPLVALLAGCSAEAGVRAGSRGVSAVSVQGLRRRTARDSAALLARYEATEAAHPALGEALTPFRETVAAHLRALGDDASSAPAGRVPEVPAEPADAVGALVEAERRTADRRLAALADSPPELARLLASLAAAGAAQAQLLAEVRA</sequence>
<feature type="signal peptide" evidence="1">
    <location>
        <begin position="1"/>
        <end position="30"/>
    </location>
</feature>
<reference evidence="3" key="1">
    <citation type="submission" date="2023-07" db="EMBL/GenBank/DDBJ databases">
        <title>30 novel species of actinomycetes from the DSMZ collection.</title>
        <authorList>
            <person name="Nouioui I."/>
        </authorList>
    </citation>
    <scope>NUCLEOTIDE SEQUENCE [LARGE SCALE GENOMIC DNA]</scope>
    <source>
        <strain evidence="3">DSM 44915</strain>
    </source>
</reference>
<dbReference type="PROSITE" id="PS51318">
    <property type="entry name" value="TAT"/>
    <property type="match status" value="1"/>
</dbReference>
<accession>A0ABU2JWC2</accession>
<organism evidence="2 3">
    <name type="scientific">Streptomyces chisholmiae</name>
    <dbReference type="NCBI Taxonomy" id="3075540"/>
    <lineage>
        <taxon>Bacteria</taxon>
        <taxon>Bacillati</taxon>
        <taxon>Actinomycetota</taxon>
        <taxon>Actinomycetes</taxon>
        <taxon>Kitasatosporales</taxon>
        <taxon>Streptomycetaceae</taxon>
        <taxon>Streptomyces</taxon>
    </lineage>
</organism>
<keyword evidence="3" id="KW-1185">Reference proteome</keyword>